<feature type="binding site" evidence="4">
    <location>
        <position position="246"/>
    </location>
    <ligand>
        <name>substrate</name>
    </ligand>
</feature>
<keyword evidence="6" id="KW-1185">Reference proteome</keyword>
<dbReference type="HAMAP" id="MF_00295">
    <property type="entry name" value="MetA_acyltransf"/>
    <property type="match status" value="1"/>
</dbReference>
<feature type="active site" description="Acyl-thioester intermediate" evidence="4">
    <location>
        <position position="142"/>
    </location>
</feature>
<keyword evidence="4" id="KW-0963">Cytoplasm</keyword>
<feature type="active site" evidence="4">
    <location>
        <position position="234"/>
    </location>
</feature>
<dbReference type="RefSeq" id="WP_209455696.1">
    <property type="nucleotide sequence ID" value="NZ_BAAACS010000017.1"/>
</dbReference>
<evidence type="ECO:0000313" key="5">
    <source>
        <dbReference type="EMBL" id="MBP1854126.1"/>
    </source>
</evidence>
<protein>
    <recommendedName>
        <fullName evidence="4">Homoserine O-acetyltransferase</fullName>
        <shortName evidence="4">HAT</shortName>
        <ecNumber evidence="4">2.3.1.31</ecNumber>
    </recommendedName>
    <alternativeName>
        <fullName evidence="4">Homoserine transacetylase</fullName>
        <shortName evidence="4">HTA</shortName>
    </alternativeName>
</protein>
<organism evidence="5 6">
    <name type="scientific">Metaclostridioides mangenotii</name>
    <dbReference type="NCBI Taxonomy" id="1540"/>
    <lineage>
        <taxon>Bacteria</taxon>
        <taxon>Bacillati</taxon>
        <taxon>Bacillota</taxon>
        <taxon>Clostridia</taxon>
        <taxon>Peptostreptococcales</taxon>
        <taxon>Peptostreptococcaceae</taxon>
        <taxon>Metaclostridioides</taxon>
    </lineage>
</organism>
<evidence type="ECO:0000256" key="2">
    <source>
        <dbReference type="ARBA" id="ARBA00022679"/>
    </source>
</evidence>
<keyword evidence="4" id="KW-0486">Methionine biosynthesis</keyword>
<dbReference type="Pfam" id="PF04204">
    <property type="entry name" value="HTS"/>
    <property type="match status" value="1"/>
</dbReference>
<dbReference type="PANTHER" id="PTHR20919">
    <property type="entry name" value="HOMOSERINE O-SUCCINYLTRANSFERASE"/>
    <property type="match status" value="1"/>
</dbReference>
<feature type="site" description="Important for substrate specificity" evidence="4">
    <location>
        <position position="191"/>
    </location>
</feature>
<sequence>MSLILTRGLPAIEILVDEGIDVIFEQDYILNKNKYKKIAILNLMPIKIDTELDLLRRLDKSGGDLLIDFINISTRKSSRVCNEYTSDFYKTLEDIKDTNYDGVIITGAPVEQMEFEEVDYWDELKDIIDFSKTNSKSTLYICWAAQAGLYKDYNIKKHPLEKKCFGVFEHKVNKDSKIVENFDELFFAPHSRHTTIDINDIKNNSELNLVSYSDKAGAYIIANTRDIYVMGHSEYAKETLDKEYKRDIEKEVEIEIPINYYPEDDPFREPEVKWKEHSELLFKNWINNYLI</sequence>
<name>A0ABS4E853_9FIRM</name>
<dbReference type="GO" id="GO:0008899">
    <property type="term" value="F:homoserine O-succinyltransferase activity"/>
    <property type="evidence" value="ECO:0007669"/>
    <property type="project" value="UniProtKB-EC"/>
</dbReference>
<dbReference type="SUPFAM" id="SSF52317">
    <property type="entry name" value="Class I glutamine amidotransferase-like"/>
    <property type="match status" value="1"/>
</dbReference>
<comment type="subcellular location">
    <subcellularLocation>
        <location evidence="4">Cytoplasm</location>
    </subcellularLocation>
</comment>
<gene>
    <name evidence="4" type="primary">metAA</name>
    <name evidence="5" type="ORF">J2Z43_000516</name>
</gene>
<dbReference type="InterPro" id="IPR033752">
    <property type="entry name" value="MetA_family"/>
</dbReference>
<keyword evidence="3 4" id="KW-0012">Acyltransferase</keyword>
<comment type="caution">
    <text evidence="5">The sequence shown here is derived from an EMBL/GenBank/DDBJ whole genome shotgun (WGS) entry which is preliminary data.</text>
</comment>
<comment type="similarity">
    <text evidence="4">Belongs to the MetA family.</text>
</comment>
<dbReference type="PIRSF" id="PIRSF000450">
    <property type="entry name" value="H_ser_succinyltr"/>
    <property type="match status" value="1"/>
</dbReference>
<dbReference type="PANTHER" id="PTHR20919:SF0">
    <property type="entry name" value="HOMOSERINE O-SUCCINYLTRANSFERASE"/>
    <property type="match status" value="1"/>
</dbReference>
<dbReference type="InterPro" id="IPR029062">
    <property type="entry name" value="Class_I_gatase-like"/>
</dbReference>
<keyword evidence="2 4" id="KW-0808">Transferase</keyword>
<dbReference type="Gene3D" id="3.40.50.880">
    <property type="match status" value="1"/>
</dbReference>
<comment type="catalytic activity">
    <reaction evidence="4">
        <text>L-homoserine + acetyl-CoA = O-acetyl-L-homoserine + CoA</text>
        <dbReference type="Rhea" id="RHEA:13701"/>
        <dbReference type="ChEBI" id="CHEBI:57287"/>
        <dbReference type="ChEBI" id="CHEBI:57288"/>
        <dbReference type="ChEBI" id="CHEBI:57476"/>
        <dbReference type="ChEBI" id="CHEBI:57716"/>
        <dbReference type="EC" id="2.3.1.31"/>
    </reaction>
</comment>
<proteinExistence type="inferred from homology"/>
<keyword evidence="1 4" id="KW-0028">Amino-acid biosynthesis</keyword>
<comment type="caution">
    <text evidence="4">Lacks conserved residue(s) required for the propagation of feature annotation.</text>
</comment>
<dbReference type="CDD" id="cd03131">
    <property type="entry name" value="GATase1_HTS"/>
    <property type="match status" value="1"/>
</dbReference>
<comment type="function">
    <text evidence="4">Transfers an acetyl group from acetyl-CoA to L-homoserine, forming acetyl-L-homoserine.</text>
</comment>
<feature type="site" description="Important for acyl-CoA specificity" evidence="4">
    <location>
        <position position="111"/>
    </location>
</feature>
<feature type="active site" description="Proton acceptor" evidence="4">
    <location>
        <position position="232"/>
    </location>
</feature>
<evidence type="ECO:0000256" key="4">
    <source>
        <dbReference type="HAMAP-Rule" id="MF_00295"/>
    </source>
</evidence>
<accession>A0ABS4E853</accession>
<evidence type="ECO:0000313" key="6">
    <source>
        <dbReference type="Proteomes" id="UP000767291"/>
    </source>
</evidence>
<dbReference type="EC" id="2.3.1.31" evidence="4"/>
<evidence type="ECO:0000256" key="3">
    <source>
        <dbReference type="ARBA" id="ARBA00023315"/>
    </source>
</evidence>
<reference evidence="5 6" key="1">
    <citation type="submission" date="2021-03" db="EMBL/GenBank/DDBJ databases">
        <title>Genomic Encyclopedia of Type Strains, Phase IV (KMG-IV): sequencing the most valuable type-strain genomes for metagenomic binning, comparative biology and taxonomic classification.</title>
        <authorList>
            <person name="Goeker M."/>
        </authorList>
    </citation>
    <scope>NUCLEOTIDE SEQUENCE [LARGE SCALE GENOMIC DNA]</scope>
    <source>
        <strain evidence="5 6">DSM 1289</strain>
    </source>
</reference>
<feature type="binding site" evidence="4">
    <location>
        <position position="163"/>
    </location>
    <ligand>
        <name>substrate</name>
    </ligand>
</feature>
<evidence type="ECO:0000256" key="1">
    <source>
        <dbReference type="ARBA" id="ARBA00022605"/>
    </source>
</evidence>
<dbReference type="Proteomes" id="UP000767291">
    <property type="component" value="Unassembled WGS sequence"/>
</dbReference>
<dbReference type="EMBL" id="JAGGJX010000001">
    <property type="protein sequence ID" value="MBP1854126.1"/>
    <property type="molecule type" value="Genomic_DNA"/>
</dbReference>
<feature type="binding site" evidence="4">
    <location>
        <position position="191"/>
    </location>
    <ligand>
        <name>substrate</name>
    </ligand>
</feature>
<comment type="pathway">
    <text evidence="4">Amino-acid biosynthesis; L-methionine biosynthesis via de novo pathway; O-acetyl-L-homoserine from L-homoserine: step 1/1.</text>
</comment>